<dbReference type="SUPFAM" id="SSF53474">
    <property type="entry name" value="alpha/beta-Hydrolases"/>
    <property type="match status" value="1"/>
</dbReference>
<feature type="domain" description="AB hydrolase-1" evidence="1">
    <location>
        <begin position="12"/>
        <end position="247"/>
    </location>
</feature>
<dbReference type="AlphaFoldDB" id="A0A970B345"/>
<dbReference type="EMBL" id="JAAVXB010000001">
    <property type="protein sequence ID" value="NKF20842.1"/>
    <property type="molecule type" value="Genomic_DNA"/>
</dbReference>
<dbReference type="Proteomes" id="UP000653472">
    <property type="component" value="Unassembled WGS sequence"/>
</dbReference>
<proteinExistence type="predicted"/>
<dbReference type="GO" id="GO:0016787">
    <property type="term" value="F:hydrolase activity"/>
    <property type="evidence" value="ECO:0007669"/>
    <property type="project" value="UniProtKB-KW"/>
</dbReference>
<dbReference type="InterPro" id="IPR000073">
    <property type="entry name" value="AB_hydrolase_1"/>
</dbReference>
<organism evidence="2 3">
    <name type="scientific">Solimonas marina</name>
    <dbReference type="NCBI Taxonomy" id="2714601"/>
    <lineage>
        <taxon>Bacteria</taxon>
        <taxon>Pseudomonadati</taxon>
        <taxon>Pseudomonadota</taxon>
        <taxon>Gammaproteobacteria</taxon>
        <taxon>Nevskiales</taxon>
        <taxon>Nevskiaceae</taxon>
        <taxon>Solimonas</taxon>
    </lineage>
</organism>
<dbReference type="Pfam" id="PF12697">
    <property type="entry name" value="Abhydrolase_6"/>
    <property type="match status" value="1"/>
</dbReference>
<dbReference type="InterPro" id="IPR029058">
    <property type="entry name" value="AB_hydrolase_fold"/>
</dbReference>
<dbReference type="Gene3D" id="3.40.50.1820">
    <property type="entry name" value="alpha/beta hydrolase"/>
    <property type="match status" value="1"/>
</dbReference>
<name>A0A970B345_9GAMM</name>
<dbReference type="PANTHER" id="PTHR43798">
    <property type="entry name" value="MONOACYLGLYCEROL LIPASE"/>
    <property type="match status" value="1"/>
</dbReference>
<evidence type="ECO:0000313" key="3">
    <source>
        <dbReference type="Proteomes" id="UP000653472"/>
    </source>
</evidence>
<evidence type="ECO:0000313" key="2">
    <source>
        <dbReference type="EMBL" id="NKF20842.1"/>
    </source>
</evidence>
<dbReference type="InterPro" id="IPR050266">
    <property type="entry name" value="AB_hydrolase_sf"/>
</dbReference>
<comment type="caution">
    <text evidence="2">The sequence shown here is derived from an EMBL/GenBank/DDBJ whole genome shotgun (WGS) entry which is preliminary data.</text>
</comment>
<dbReference type="PANTHER" id="PTHR43798:SF27">
    <property type="entry name" value="HYDROLASE ALPHA_BETA HYDROLASE FOLD FAMILY"/>
    <property type="match status" value="1"/>
</dbReference>
<sequence length="273" mass="30274">MAYVEAGAGEVVLFVHGSLCDYRYWTPQIKGLSDRFEVVAPSLAHHWPRLPSSLGMPFSIIQHTEQLAAFIAKLQAPRVHLVGHSRGANVAWQLAIRHADLIDSLTLVDPSGPRQGGDPDEEIDDATVALRQYAVDLIEGGDVDEGLRMFVDSVSRPGFWDRSTPAFRDMARDNALTLGPQIADPLKPLYEIDARGMRRPVLLVDGERSPMRYRRNAEALARWLPNAERYTVRGASHGMTGTHSAVFNRELARFITSVRSTLGEPGAVQRLDE</sequence>
<dbReference type="GO" id="GO:0016020">
    <property type="term" value="C:membrane"/>
    <property type="evidence" value="ECO:0007669"/>
    <property type="project" value="TreeGrafter"/>
</dbReference>
<gene>
    <name evidence="2" type="ORF">G7Y82_00840</name>
</gene>
<evidence type="ECO:0000259" key="1">
    <source>
        <dbReference type="Pfam" id="PF12697"/>
    </source>
</evidence>
<keyword evidence="2" id="KW-0378">Hydrolase</keyword>
<keyword evidence="3" id="KW-1185">Reference proteome</keyword>
<reference evidence="2" key="1">
    <citation type="submission" date="2020-03" db="EMBL/GenBank/DDBJ databases">
        <title>Solimonas marina sp. nov., isolated from deep seawater of the Pacific Ocean.</title>
        <authorList>
            <person name="Liu X."/>
            <person name="Lai Q."/>
            <person name="Sun F."/>
            <person name="Gai Y."/>
            <person name="Li G."/>
            <person name="Shao Z."/>
        </authorList>
    </citation>
    <scope>NUCLEOTIDE SEQUENCE</scope>
    <source>
        <strain evidence="2">C16B3</strain>
    </source>
</reference>
<accession>A0A970B345</accession>
<protein>
    <submittedName>
        <fullName evidence="2">Alpha/beta hydrolase</fullName>
    </submittedName>
</protein>